<dbReference type="EMBL" id="JBHSFQ010000007">
    <property type="protein sequence ID" value="MFC4562264.1"/>
    <property type="molecule type" value="Genomic_DNA"/>
</dbReference>
<proteinExistence type="predicted"/>
<comment type="caution">
    <text evidence="4">The sequence shown here is derived from an EMBL/GenBank/DDBJ whole genome shotgun (WGS) entry which is preliminary data.</text>
</comment>
<name>A0ABV9DWK9_9ACTN</name>
<evidence type="ECO:0000256" key="2">
    <source>
        <dbReference type="ARBA" id="ARBA00023295"/>
    </source>
</evidence>
<dbReference type="GO" id="GO:0016787">
    <property type="term" value="F:hydrolase activity"/>
    <property type="evidence" value="ECO:0007669"/>
    <property type="project" value="UniProtKB-KW"/>
</dbReference>
<keyword evidence="2" id="KW-0326">Glycosidase</keyword>
<evidence type="ECO:0000256" key="1">
    <source>
        <dbReference type="ARBA" id="ARBA00022801"/>
    </source>
</evidence>
<dbReference type="RefSeq" id="WP_378573324.1">
    <property type="nucleotide sequence ID" value="NZ_JBHSFQ010000007.1"/>
</dbReference>
<keyword evidence="1 4" id="KW-0378">Hydrolase</keyword>
<dbReference type="InterPro" id="IPR036452">
    <property type="entry name" value="Ribo_hydro-like"/>
</dbReference>
<protein>
    <submittedName>
        <fullName evidence="4">Nucleoside hydrolase</fullName>
    </submittedName>
</protein>
<dbReference type="PANTHER" id="PTHR12304">
    <property type="entry name" value="INOSINE-URIDINE PREFERRING NUCLEOSIDE HYDROLASE"/>
    <property type="match status" value="1"/>
</dbReference>
<accession>A0ABV9DWK9</accession>
<dbReference type="InterPro" id="IPR001910">
    <property type="entry name" value="Inosine/uridine_hydrolase_dom"/>
</dbReference>
<keyword evidence="5" id="KW-1185">Reference proteome</keyword>
<dbReference type="InterPro" id="IPR023186">
    <property type="entry name" value="IUNH"/>
</dbReference>
<dbReference type="PANTHER" id="PTHR12304:SF4">
    <property type="entry name" value="URIDINE NUCLEOSIDASE"/>
    <property type="match status" value="1"/>
</dbReference>
<reference evidence="5" key="1">
    <citation type="journal article" date="2019" name="Int. J. Syst. Evol. Microbiol.">
        <title>The Global Catalogue of Microorganisms (GCM) 10K type strain sequencing project: providing services to taxonomists for standard genome sequencing and annotation.</title>
        <authorList>
            <consortium name="The Broad Institute Genomics Platform"/>
            <consortium name="The Broad Institute Genome Sequencing Center for Infectious Disease"/>
            <person name="Wu L."/>
            <person name="Ma J."/>
        </authorList>
    </citation>
    <scope>NUCLEOTIDE SEQUENCE [LARGE SCALE GENOMIC DNA]</scope>
    <source>
        <strain evidence="5">XZYJ18</strain>
    </source>
</reference>
<dbReference type="Pfam" id="PF01156">
    <property type="entry name" value="IU_nuc_hydro"/>
    <property type="match status" value="1"/>
</dbReference>
<gene>
    <name evidence="4" type="ORF">ACFO4E_10400</name>
</gene>
<organism evidence="4 5">
    <name type="scientific">Nocardiopsis mangrovi</name>
    <dbReference type="NCBI Taxonomy" id="1179818"/>
    <lineage>
        <taxon>Bacteria</taxon>
        <taxon>Bacillati</taxon>
        <taxon>Actinomycetota</taxon>
        <taxon>Actinomycetes</taxon>
        <taxon>Streptosporangiales</taxon>
        <taxon>Nocardiopsidaceae</taxon>
        <taxon>Nocardiopsis</taxon>
    </lineage>
</organism>
<sequence>MRVIIDCDPGNTIPASDIDDGLALGLALAAPSITLEAVTVVAGNTPRDVGVAVARDLLDRAGARDVPVLPGAAAPLVEDPAPWRADLDGRHDTEAARELWKGIAAIPPADGGPPVAAQEIVRRVAASPGEVHLVAVGPLTNVAHALRLRPQLAGELASLTIMGGAFAVPDMFQELNFGYDPEAAQAVLTSGAPITLVPFDVTRLTSFTLADVDSLSGAGPLADHLAATTRPWVRWVSQARGLPGCHLHDPLAVAVLLDPGLATRRRVRVGVELRGTLTRARPIAWDPGGRTARATGLTIPDIPPIDVLDTVDNARLVACLVDTLTAPAGA</sequence>
<dbReference type="Proteomes" id="UP001595923">
    <property type="component" value="Unassembled WGS sequence"/>
</dbReference>
<dbReference type="SUPFAM" id="SSF53590">
    <property type="entry name" value="Nucleoside hydrolase"/>
    <property type="match status" value="1"/>
</dbReference>
<feature type="domain" description="Inosine/uridine-preferring nucleoside hydrolase" evidence="3">
    <location>
        <begin position="3"/>
        <end position="314"/>
    </location>
</feature>
<evidence type="ECO:0000259" key="3">
    <source>
        <dbReference type="Pfam" id="PF01156"/>
    </source>
</evidence>
<evidence type="ECO:0000313" key="5">
    <source>
        <dbReference type="Proteomes" id="UP001595923"/>
    </source>
</evidence>
<dbReference type="Gene3D" id="3.90.245.10">
    <property type="entry name" value="Ribonucleoside hydrolase-like"/>
    <property type="match status" value="1"/>
</dbReference>
<evidence type="ECO:0000313" key="4">
    <source>
        <dbReference type="EMBL" id="MFC4562264.1"/>
    </source>
</evidence>